<sequence length="86" mass="10389">MSSFKSKWSFVIPLSFWLQSYFQNLTKEVMKQEMEIATRLVARKEEYERMLENVRMLEDVKEKLEKDETSEMAEASFWDHWGVTSI</sequence>
<proteinExistence type="predicted"/>
<organism evidence="1 2">
    <name type="scientific">Rosa chinensis</name>
    <name type="common">China rose</name>
    <dbReference type="NCBI Taxonomy" id="74649"/>
    <lineage>
        <taxon>Eukaryota</taxon>
        <taxon>Viridiplantae</taxon>
        <taxon>Streptophyta</taxon>
        <taxon>Embryophyta</taxon>
        <taxon>Tracheophyta</taxon>
        <taxon>Spermatophyta</taxon>
        <taxon>Magnoliopsida</taxon>
        <taxon>eudicotyledons</taxon>
        <taxon>Gunneridae</taxon>
        <taxon>Pentapetalae</taxon>
        <taxon>rosids</taxon>
        <taxon>fabids</taxon>
        <taxon>Rosales</taxon>
        <taxon>Rosaceae</taxon>
        <taxon>Rosoideae</taxon>
        <taxon>Rosoideae incertae sedis</taxon>
        <taxon>Rosa</taxon>
    </lineage>
</organism>
<dbReference type="AlphaFoldDB" id="A0A2P6R6S3"/>
<gene>
    <name evidence="1" type="ORF">RchiOBHm_Chr3g0454181</name>
</gene>
<dbReference type="Proteomes" id="UP000238479">
    <property type="component" value="Chromosome 3"/>
</dbReference>
<comment type="caution">
    <text evidence="1">The sequence shown here is derived from an EMBL/GenBank/DDBJ whole genome shotgun (WGS) entry which is preliminary data.</text>
</comment>
<evidence type="ECO:0000313" key="2">
    <source>
        <dbReference type="Proteomes" id="UP000238479"/>
    </source>
</evidence>
<evidence type="ECO:0000313" key="1">
    <source>
        <dbReference type="EMBL" id="PRQ42121.1"/>
    </source>
</evidence>
<accession>A0A2P6R6S3</accession>
<reference evidence="1 2" key="1">
    <citation type="journal article" date="2018" name="Nat. Genet.">
        <title>The Rosa genome provides new insights in the design of modern roses.</title>
        <authorList>
            <person name="Bendahmane M."/>
        </authorList>
    </citation>
    <scope>NUCLEOTIDE SEQUENCE [LARGE SCALE GENOMIC DNA]</scope>
    <source>
        <strain evidence="2">cv. Old Blush</strain>
    </source>
</reference>
<keyword evidence="2" id="KW-1185">Reference proteome</keyword>
<name>A0A2P6R6S3_ROSCH</name>
<protein>
    <submittedName>
        <fullName evidence="1">Uncharacterized protein</fullName>
    </submittedName>
</protein>
<dbReference type="Gramene" id="PRQ42121">
    <property type="protein sequence ID" value="PRQ42121"/>
    <property type="gene ID" value="RchiOBHm_Chr3g0454181"/>
</dbReference>
<dbReference type="EMBL" id="PDCK01000041">
    <property type="protein sequence ID" value="PRQ42121.1"/>
    <property type="molecule type" value="Genomic_DNA"/>
</dbReference>